<sequence length="362" mass="37914">ADGLAADLTALGARVEVAACDAADRDALAAVLAGRTLAGVVHTAGVLDDGIISSLTPEKMATVMRPKVDAALNLHELTAGQDLSAFVLFSSAAGVTGGAGQGNYAAANTFLDGLAAHRRARGLPAQSLAWGLWEEASGMTGALDTADLAGMRRDGVLPLASDEGMALLDAAGALDRAFVAPVRLDLTGQRRSDVPYLMRDLVRGPARRAVDPAASATEPAENLRDRLARLTPARREQALLDVVRTRAAATLGFADADEVDAERSFRDMGFDSLAAVRFRNALGEAVGERLSATLVFDHPTALVLTRHLLDELGLSEPESTPESTPEAEQDQGAQDMEDRTAAIQNMSLAELLRTAQRSGDPT</sequence>
<proteinExistence type="predicted"/>
<evidence type="ECO:0000313" key="8">
    <source>
        <dbReference type="Proteomes" id="UP000275401"/>
    </source>
</evidence>
<dbReference type="SUPFAM" id="SSF51735">
    <property type="entry name" value="NAD(P)-binding Rossmann-fold domains"/>
    <property type="match status" value="1"/>
</dbReference>
<dbReference type="GO" id="GO:0006633">
    <property type="term" value="P:fatty acid biosynthetic process"/>
    <property type="evidence" value="ECO:0007669"/>
    <property type="project" value="TreeGrafter"/>
</dbReference>
<dbReference type="Pfam" id="PF08659">
    <property type="entry name" value="KR"/>
    <property type="match status" value="1"/>
</dbReference>
<dbReference type="PANTHER" id="PTHR43775">
    <property type="entry name" value="FATTY ACID SYNTHASE"/>
    <property type="match status" value="1"/>
</dbReference>
<dbReference type="InterPro" id="IPR020806">
    <property type="entry name" value="PKS_PP-bd"/>
</dbReference>
<name>A0A3M8U3L4_9ACTN</name>
<dbReference type="Gene3D" id="1.10.1200.10">
    <property type="entry name" value="ACP-like"/>
    <property type="match status" value="1"/>
</dbReference>
<feature type="region of interest" description="Disordered" evidence="5">
    <location>
        <begin position="315"/>
        <end position="339"/>
    </location>
</feature>
<evidence type="ECO:0000313" key="7">
    <source>
        <dbReference type="EMBL" id="RNG00106.1"/>
    </source>
</evidence>
<comment type="caution">
    <text evidence="7">The sequence shown here is derived from an EMBL/GenBank/DDBJ whole genome shotgun (WGS) entry which is preliminary data.</text>
</comment>
<evidence type="ECO:0000256" key="2">
    <source>
        <dbReference type="ARBA" id="ARBA00022553"/>
    </source>
</evidence>
<dbReference type="GO" id="GO:0004312">
    <property type="term" value="F:fatty acid synthase activity"/>
    <property type="evidence" value="ECO:0007669"/>
    <property type="project" value="TreeGrafter"/>
</dbReference>
<keyword evidence="1" id="KW-0596">Phosphopantetheine</keyword>
<gene>
    <name evidence="7" type="ORF">EEJ42_35790</name>
</gene>
<evidence type="ECO:0000256" key="4">
    <source>
        <dbReference type="ARBA" id="ARBA00023268"/>
    </source>
</evidence>
<dbReference type="InterPro" id="IPR036736">
    <property type="entry name" value="ACP-like_sf"/>
</dbReference>
<dbReference type="InterPro" id="IPR036291">
    <property type="entry name" value="NAD(P)-bd_dom_sf"/>
</dbReference>
<dbReference type="Proteomes" id="UP000275401">
    <property type="component" value="Unassembled WGS sequence"/>
</dbReference>
<dbReference type="InterPro" id="IPR057326">
    <property type="entry name" value="KR_dom"/>
</dbReference>
<dbReference type="InterPro" id="IPR013968">
    <property type="entry name" value="PKS_KR"/>
</dbReference>
<organism evidence="7 8">
    <name type="scientific">Streptomyces botrytidirepellens</name>
    <dbReference type="NCBI Taxonomy" id="2486417"/>
    <lineage>
        <taxon>Bacteria</taxon>
        <taxon>Bacillati</taxon>
        <taxon>Actinomycetota</taxon>
        <taxon>Actinomycetes</taxon>
        <taxon>Kitasatosporales</taxon>
        <taxon>Streptomycetaceae</taxon>
        <taxon>Streptomyces</taxon>
    </lineage>
</organism>
<protein>
    <submittedName>
        <fullName evidence="7">KR domain-containing protein</fullName>
    </submittedName>
</protein>
<reference evidence="7 8" key="1">
    <citation type="submission" date="2018-11" db="EMBL/GenBank/DDBJ databases">
        <title>The Potential of Streptomyces as Biocontrol Agents against the Tomato grey mould, Botrytis cinerea (Gray mold) Frontiers in Microbiology.</title>
        <authorList>
            <person name="Li D."/>
        </authorList>
    </citation>
    <scope>NUCLEOTIDE SEQUENCE [LARGE SCALE GENOMIC DNA]</scope>
    <source>
        <strain evidence="7 8">NEAU-LD23</strain>
    </source>
</reference>
<evidence type="ECO:0000259" key="6">
    <source>
        <dbReference type="PROSITE" id="PS50075"/>
    </source>
</evidence>
<dbReference type="PANTHER" id="PTHR43775:SF51">
    <property type="entry name" value="INACTIVE PHENOLPHTHIOCEROL SYNTHESIS POLYKETIDE SYNTHASE TYPE I PKS1-RELATED"/>
    <property type="match status" value="1"/>
</dbReference>
<keyword evidence="2" id="KW-0597">Phosphoprotein</keyword>
<keyword evidence="8" id="KW-1185">Reference proteome</keyword>
<dbReference type="SUPFAM" id="SSF47336">
    <property type="entry name" value="ACP-like"/>
    <property type="match status" value="1"/>
</dbReference>
<keyword evidence="3" id="KW-0808">Transferase</keyword>
<feature type="domain" description="Carrier" evidence="6">
    <location>
        <begin position="237"/>
        <end position="312"/>
    </location>
</feature>
<evidence type="ECO:0000256" key="1">
    <source>
        <dbReference type="ARBA" id="ARBA00022450"/>
    </source>
</evidence>
<dbReference type="FunFam" id="1.10.1200.10:FF:000007">
    <property type="entry name" value="Probable polyketide synthase pks17"/>
    <property type="match status" value="1"/>
</dbReference>
<dbReference type="PROSITE" id="PS50075">
    <property type="entry name" value="CARRIER"/>
    <property type="match status" value="1"/>
</dbReference>
<accession>A0A3M8U3L4</accession>
<dbReference type="Pfam" id="PF00550">
    <property type="entry name" value="PP-binding"/>
    <property type="match status" value="1"/>
</dbReference>
<dbReference type="AlphaFoldDB" id="A0A3M8U3L4"/>
<evidence type="ECO:0000256" key="3">
    <source>
        <dbReference type="ARBA" id="ARBA00022679"/>
    </source>
</evidence>
<feature type="compositionally biased region" description="Low complexity" evidence="5">
    <location>
        <begin position="315"/>
        <end position="326"/>
    </location>
</feature>
<dbReference type="RefSeq" id="WP_123106375.1">
    <property type="nucleotide sequence ID" value="NZ_RIBZ01000687.1"/>
</dbReference>
<keyword evidence="4" id="KW-0511">Multifunctional enzyme</keyword>
<dbReference type="EMBL" id="RIBZ01000687">
    <property type="protein sequence ID" value="RNG00106.1"/>
    <property type="molecule type" value="Genomic_DNA"/>
</dbReference>
<dbReference type="GO" id="GO:0017000">
    <property type="term" value="P:antibiotic biosynthetic process"/>
    <property type="evidence" value="ECO:0007669"/>
    <property type="project" value="UniProtKB-ARBA"/>
</dbReference>
<dbReference type="GO" id="GO:0031177">
    <property type="term" value="F:phosphopantetheine binding"/>
    <property type="evidence" value="ECO:0007669"/>
    <property type="project" value="InterPro"/>
</dbReference>
<feature type="non-terminal residue" evidence="7">
    <location>
        <position position="1"/>
    </location>
</feature>
<evidence type="ECO:0000256" key="5">
    <source>
        <dbReference type="SAM" id="MobiDB-lite"/>
    </source>
</evidence>
<dbReference type="InterPro" id="IPR050091">
    <property type="entry name" value="PKS_NRPS_Biosynth_Enz"/>
</dbReference>
<dbReference type="SMART" id="SM01294">
    <property type="entry name" value="PKS_PP_betabranch"/>
    <property type="match status" value="1"/>
</dbReference>
<dbReference type="SMART" id="SM00822">
    <property type="entry name" value="PKS_KR"/>
    <property type="match status" value="1"/>
</dbReference>
<dbReference type="Gene3D" id="3.40.50.720">
    <property type="entry name" value="NAD(P)-binding Rossmann-like Domain"/>
    <property type="match status" value="1"/>
</dbReference>
<dbReference type="SMART" id="SM00823">
    <property type="entry name" value="PKS_PP"/>
    <property type="match status" value="1"/>
</dbReference>
<dbReference type="InterPro" id="IPR009081">
    <property type="entry name" value="PP-bd_ACP"/>
</dbReference>